<dbReference type="AlphaFoldDB" id="A6TTX1"/>
<protein>
    <recommendedName>
        <fullName evidence="2">DUF1468 domain-containing protein</fullName>
    </recommendedName>
</protein>
<dbReference type="Proteomes" id="UP000001572">
    <property type="component" value="Chromosome"/>
</dbReference>
<feature type="domain" description="DUF1468" evidence="2">
    <location>
        <begin position="11"/>
        <end position="156"/>
    </location>
</feature>
<reference evidence="4" key="1">
    <citation type="journal article" date="2016" name="Genome Announc.">
        <title>Complete genome sequence of Alkaliphilus metalliredigens strain QYMF, an alkaliphilic and metal-reducing bacterium isolated from borax-contaminated leachate ponds.</title>
        <authorList>
            <person name="Hwang C."/>
            <person name="Copeland A."/>
            <person name="Lucas S."/>
            <person name="Lapidus A."/>
            <person name="Barry K."/>
            <person name="Detter J.C."/>
            <person name="Glavina Del Rio T."/>
            <person name="Hammon N."/>
            <person name="Israni S."/>
            <person name="Dalin E."/>
            <person name="Tice H."/>
            <person name="Pitluck S."/>
            <person name="Chertkov O."/>
            <person name="Brettin T."/>
            <person name="Bruce D."/>
            <person name="Han C."/>
            <person name="Schmutz J."/>
            <person name="Larimer F."/>
            <person name="Land M.L."/>
            <person name="Hauser L."/>
            <person name="Kyrpides N."/>
            <person name="Mikhailova N."/>
            <person name="Ye Q."/>
            <person name="Zhou J."/>
            <person name="Richardson P."/>
            <person name="Fields M.W."/>
        </authorList>
    </citation>
    <scope>NUCLEOTIDE SEQUENCE [LARGE SCALE GENOMIC DNA]</scope>
    <source>
        <strain evidence="4">QYMF</strain>
    </source>
</reference>
<feature type="transmembrane region" description="Helical" evidence="1">
    <location>
        <begin position="94"/>
        <end position="113"/>
    </location>
</feature>
<keyword evidence="4" id="KW-1185">Reference proteome</keyword>
<keyword evidence="1" id="KW-0812">Transmembrane</keyword>
<keyword evidence="1" id="KW-0472">Membrane</keyword>
<feature type="transmembrane region" description="Helical" evidence="1">
    <location>
        <begin position="41"/>
        <end position="60"/>
    </location>
</feature>
<gene>
    <name evidence="3" type="ordered locus">Amet_3512</name>
</gene>
<accession>A6TTX1</accession>
<dbReference type="EMBL" id="CP000724">
    <property type="protein sequence ID" value="ABR49639.1"/>
    <property type="molecule type" value="Genomic_DNA"/>
</dbReference>
<evidence type="ECO:0000313" key="4">
    <source>
        <dbReference type="Proteomes" id="UP000001572"/>
    </source>
</evidence>
<feature type="transmembrane region" description="Helical" evidence="1">
    <location>
        <begin position="133"/>
        <end position="151"/>
    </location>
</feature>
<evidence type="ECO:0000313" key="3">
    <source>
        <dbReference type="EMBL" id="ABR49639.1"/>
    </source>
</evidence>
<keyword evidence="1" id="KW-1133">Transmembrane helix</keyword>
<dbReference type="InterPro" id="IPR009936">
    <property type="entry name" value="DUF1468"/>
</dbReference>
<feature type="transmembrane region" description="Helical" evidence="1">
    <location>
        <begin position="72"/>
        <end position="88"/>
    </location>
</feature>
<dbReference type="RefSeq" id="WP_012064602.1">
    <property type="nucleotide sequence ID" value="NC_009633.1"/>
</dbReference>
<dbReference type="STRING" id="293826.Amet_3512"/>
<dbReference type="KEGG" id="amt:Amet_3512"/>
<evidence type="ECO:0000259" key="2">
    <source>
        <dbReference type="Pfam" id="PF07331"/>
    </source>
</evidence>
<organism evidence="3 4">
    <name type="scientific">Alkaliphilus metalliredigens (strain QYMF)</name>
    <dbReference type="NCBI Taxonomy" id="293826"/>
    <lineage>
        <taxon>Bacteria</taxon>
        <taxon>Bacillati</taxon>
        <taxon>Bacillota</taxon>
        <taxon>Clostridia</taxon>
        <taxon>Peptostreptococcales</taxon>
        <taxon>Natronincolaceae</taxon>
        <taxon>Alkaliphilus</taxon>
    </lineage>
</organism>
<dbReference type="HOGENOM" id="CLU_1640238_0_0_9"/>
<sequence length="161" mass="18436">MTDKRVTFNGIIGILLTAVSSAGFFWTYFSPLRSMELFVPRISLALIAIGGLMVFIKDFMNPEKAESLSKKRIIPYAIGVSVAMWLYNWAFRNIGLVTGTFLFLSIWWIWVAFQEAKRKGTFESFKPKVAKMLVLAMTVSVVVHLLFISLLRMHMPRTFFP</sequence>
<proteinExistence type="predicted"/>
<dbReference type="Pfam" id="PF07331">
    <property type="entry name" value="TctB"/>
    <property type="match status" value="1"/>
</dbReference>
<evidence type="ECO:0000256" key="1">
    <source>
        <dbReference type="SAM" id="Phobius"/>
    </source>
</evidence>
<feature type="transmembrane region" description="Helical" evidence="1">
    <location>
        <begin position="7"/>
        <end position="29"/>
    </location>
</feature>
<name>A6TTX1_ALKMQ</name>